<evidence type="ECO:0000256" key="1">
    <source>
        <dbReference type="ARBA" id="ARBA00008226"/>
    </source>
</evidence>
<sequence length="391" mass="45772">MDLKDACLFRYTGNTMNIEIPRDEEEKLIEELEKRTDTEAQRIKGYLGMPDLSRTKGSPLYDMVERVKNVPLQKDFDIIDIPEIVPASISFDLFNFEADHPARSKSDTYYVDEENILRTHDTVFWYYYLNLPEIKERIENKESLGTLCYGKVYRKDEVDRRHMNVFHQMGGWYLVPDEEKTLTLDDLKEVLSEIVKSVFGEDVIYRFNEDVFPYTDPSLEVEIQVDGEWVELLGGGMPKKSVLKNMGLTGYNGWAYGFGLERLAIASMKLPDIRLLWSNDERVQKQLILGNTYEEVSKYPPALRDISFIVDKRFVPNDYFDLVRDIADDLVEEVELIDKYEDDEKFGTDKMSYTYRITYRSVDRTLTNEEVDELHKEVEEKTNSVFGGEVR</sequence>
<accession>A0A2H0VHL1</accession>
<comment type="catalytic activity">
    <reaction evidence="10">
        <text>tRNA(Phe) + L-phenylalanine + ATP = L-phenylalanyl-tRNA(Phe) + AMP + diphosphate + H(+)</text>
        <dbReference type="Rhea" id="RHEA:19413"/>
        <dbReference type="Rhea" id="RHEA-COMP:9668"/>
        <dbReference type="Rhea" id="RHEA-COMP:9699"/>
        <dbReference type="ChEBI" id="CHEBI:15378"/>
        <dbReference type="ChEBI" id="CHEBI:30616"/>
        <dbReference type="ChEBI" id="CHEBI:33019"/>
        <dbReference type="ChEBI" id="CHEBI:58095"/>
        <dbReference type="ChEBI" id="CHEBI:78442"/>
        <dbReference type="ChEBI" id="CHEBI:78531"/>
        <dbReference type="ChEBI" id="CHEBI:456215"/>
        <dbReference type="EC" id="6.1.1.20"/>
    </reaction>
</comment>
<dbReference type="FunFam" id="3.30.70.380:FF:000002">
    <property type="entry name" value="phenylalanine--tRNA ligase, mitochondrial"/>
    <property type="match status" value="1"/>
</dbReference>
<dbReference type="AlphaFoldDB" id="A0A2H0VHL1"/>
<comment type="caution">
    <text evidence="13">The sequence shown here is derived from an EMBL/GenBank/DDBJ whole genome shotgun (WGS) entry which is preliminary data.</text>
</comment>
<keyword evidence="7" id="KW-0809">Transit peptide</keyword>
<dbReference type="GO" id="GO:0000049">
    <property type="term" value="F:tRNA binding"/>
    <property type="evidence" value="ECO:0007669"/>
    <property type="project" value="InterPro"/>
</dbReference>
<dbReference type="InterPro" id="IPR036690">
    <property type="entry name" value="Fdx_antiC-bd_sf"/>
</dbReference>
<evidence type="ECO:0000313" key="13">
    <source>
        <dbReference type="EMBL" id="PIR98571.1"/>
    </source>
</evidence>
<dbReference type="EMBL" id="PFAG01000011">
    <property type="protein sequence ID" value="PIR98571.1"/>
    <property type="molecule type" value="Genomic_DNA"/>
</dbReference>
<organism evidence="13 14">
    <name type="scientific">Candidatus Colwellbacteria bacterium CG10_big_fil_rev_8_21_14_0_10_41_28</name>
    <dbReference type="NCBI Taxonomy" id="1974539"/>
    <lineage>
        <taxon>Bacteria</taxon>
        <taxon>Candidatus Colwelliibacteriota</taxon>
    </lineage>
</organism>
<dbReference type="Gene3D" id="3.30.930.10">
    <property type="entry name" value="Bira Bifunctional Protein, Domain 2"/>
    <property type="match status" value="1"/>
</dbReference>
<evidence type="ECO:0000256" key="7">
    <source>
        <dbReference type="ARBA" id="ARBA00022946"/>
    </source>
</evidence>
<protein>
    <recommendedName>
        <fullName evidence="2">phenylalanine--tRNA ligase</fullName>
        <ecNumber evidence="2">6.1.1.20</ecNumber>
    </recommendedName>
    <alternativeName>
        <fullName evidence="9">Phenylalanyl-tRNA synthetase</fullName>
    </alternativeName>
</protein>
<keyword evidence="8" id="KW-0030">Aminoacyl-tRNA synthetase</keyword>
<dbReference type="GO" id="GO:0005737">
    <property type="term" value="C:cytoplasm"/>
    <property type="evidence" value="ECO:0007669"/>
    <property type="project" value="TreeGrafter"/>
</dbReference>
<dbReference type="GO" id="GO:0006432">
    <property type="term" value="P:phenylalanyl-tRNA aminoacylation"/>
    <property type="evidence" value="ECO:0007669"/>
    <property type="project" value="TreeGrafter"/>
</dbReference>
<dbReference type="InterPro" id="IPR002319">
    <property type="entry name" value="Phenylalanyl-tRNA_Synthase"/>
</dbReference>
<dbReference type="SUPFAM" id="SSF54991">
    <property type="entry name" value="Anticodon-binding domain of PheRS"/>
    <property type="match status" value="1"/>
</dbReference>
<dbReference type="Proteomes" id="UP000230776">
    <property type="component" value="Unassembled WGS sequence"/>
</dbReference>
<evidence type="ECO:0000256" key="3">
    <source>
        <dbReference type="ARBA" id="ARBA00022598"/>
    </source>
</evidence>
<keyword evidence="5" id="KW-0067">ATP-binding</keyword>
<dbReference type="GO" id="GO:0004826">
    <property type="term" value="F:phenylalanine-tRNA ligase activity"/>
    <property type="evidence" value="ECO:0007669"/>
    <property type="project" value="UniProtKB-EC"/>
</dbReference>
<evidence type="ECO:0000256" key="4">
    <source>
        <dbReference type="ARBA" id="ARBA00022741"/>
    </source>
</evidence>
<dbReference type="GO" id="GO:0005524">
    <property type="term" value="F:ATP binding"/>
    <property type="evidence" value="ECO:0007669"/>
    <property type="project" value="UniProtKB-KW"/>
</dbReference>
<dbReference type="Pfam" id="PF01409">
    <property type="entry name" value="tRNA-synt_2d"/>
    <property type="match status" value="1"/>
</dbReference>
<evidence type="ECO:0000256" key="9">
    <source>
        <dbReference type="ARBA" id="ARBA00031194"/>
    </source>
</evidence>
<evidence type="ECO:0000259" key="12">
    <source>
        <dbReference type="PROSITE" id="PS51447"/>
    </source>
</evidence>
<keyword evidence="6" id="KW-0648">Protein biosynthesis</keyword>
<evidence type="ECO:0000256" key="10">
    <source>
        <dbReference type="ARBA" id="ARBA00049255"/>
    </source>
</evidence>
<dbReference type="InterPro" id="IPR006195">
    <property type="entry name" value="aa-tRNA-synth_II"/>
</dbReference>
<proteinExistence type="inferred from homology"/>
<reference evidence="14" key="1">
    <citation type="submission" date="2017-09" db="EMBL/GenBank/DDBJ databases">
        <title>Depth-based differentiation of microbial function through sediment-hosted aquifers and enrichment of novel symbionts in the deep terrestrial subsurface.</title>
        <authorList>
            <person name="Probst A.J."/>
            <person name="Ladd B."/>
            <person name="Jarett J.K."/>
            <person name="Geller-Mcgrath D.E."/>
            <person name="Sieber C.M.K."/>
            <person name="Emerson J.B."/>
            <person name="Anantharaman K."/>
            <person name="Thomas B.C."/>
            <person name="Malmstrom R."/>
            <person name="Stieglmeier M."/>
            <person name="Klingl A."/>
            <person name="Woyke T."/>
            <person name="Ryan C.M."/>
            <person name="Banfield J.F."/>
        </authorList>
    </citation>
    <scope>NUCLEOTIDE SEQUENCE [LARGE SCALE GENOMIC DNA]</scope>
</reference>
<name>A0A2H0VHL1_9BACT</name>
<dbReference type="Pfam" id="PF03147">
    <property type="entry name" value="FDX-ACB"/>
    <property type="match status" value="1"/>
</dbReference>
<comment type="similarity">
    <text evidence="1">Belongs to the class-II aminoacyl-tRNA synthetase family.</text>
</comment>
<dbReference type="InterPro" id="IPR045864">
    <property type="entry name" value="aa-tRNA-synth_II/BPL/LPL"/>
</dbReference>
<dbReference type="PROSITE" id="PS50862">
    <property type="entry name" value="AA_TRNA_LIGASE_II"/>
    <property type="match status" value="1"/>
</dbReference>
<feature type="domain" description="FDX-ACB" evidence="12">
    <location>
        <begin position="297"/>
        <end position="391"/>
    </location>
</feature>
<evidence type="ECO:0000259" key="11">
    <source>
        <dbReference type="PROSITE" id="PS50862"/>
    </source>
</evidence>
<keyword evidence="3" id="KW-0436">Ligase</keyword>
<evidence type="ECO:0000256" key="8">
    <source>
        <dbReference type="ARBA" id="ARBA00023146"/>
    </source>
</evidence>
<dbReference type="EC" id="6.1.1.20" evidence="2"/>
<keyword evidence="4" id="KW-0547">Nucleotide-binding</keyword>
<evidence type="ECO:0000313" key="14">
    <source>
        <dbReference type="Proteomes" id="UP000230776"/>
    </source>
</evidence>
<dbReference type="Gene3D" id="3.30.70.380">
    <property type="entry name" value="Ferrodoxin-fold anticodon-binding domain"/>
    <property type="match status" value="1"/>
</dbReference>
<dbReference type="InterPro" id="IPR005121">
    <property type="entry name" value="Fdx_antiC-bd"/>
</dbReference>
<gene>
    <name evidence="13" type="ORF">COT88_00890</name>
</gene>
<dbReference type="PROSITE" id="PS51447">
    <property type="entry name" value="FDX_ACB"/>
    <property type="match status" value="1"/>
</dbReference>
<dbReference type="PANTHER" id="PTHR11538">
    <property type="entry name" value="PHENYLALANYL-TRNA SYNTHETASE"/>
    <property type="match status" value="1"/>
</dbReference>
<evidence type="ECO:0000256" key="2">
    <source>
        <dbReference type="ARBA" id="ARBA00012814"/>
    </source>
</evidence>
<feature type="domain" description="Aminoacyl-transfer RNA synthetases class-II family profile" evidence="11">
    <location>
        <begin position="149"/>
        <end position="301"/>
    </location>
</feature>
<evidence type="ECO:0000256" key="5">
    <source>
        <dbReference type="ARBA" id="ARBA00022840"/>
    </source>
</evidence>
<evidence type="ECO:0000256" key="6">
    <source>
        <dbReference type="ARBA" id="ARBA00022917"/>
    </source>
</evidence>
<dbReference type="SUPFAM" id="SSF55681">
    <property type="entry name" value="Class II aaRS and biotin synthetases"/>
    <property type="match status" value="1"/>
</dbReference>
<dbReference type="PANTHER" id="PTHR11538:SF41">
    <property type="entry name" value="PHENYLALANINE--TRNA LIGASE, MITOCHONDRIAL"/>
    <property type="match status" value="1"/>
</dbReference>
<dbReference type="SMART" id="SM00896">
    <property type="entry name" value="FDX-ACB"/>
    <property type="match status" value="1"/>
</dbReference>